<dbReference type="Pfam" id="PF02366">
    <property type="entry name" value="PMT"/>
    <property type="match status" value="1"/>
</dbReference>
<evidence type="ECO:0000256" key="3">
    <source>
        <dbReference type="ARBA" id="ARBA00007222"/>
    </source>
</evidence>
<dbReference type="InterPro" id="IPR003342">
    <property type="entry name" value="ArnT-like_N"/>
</dbReference>
<dbReference type="GO" id="GO:0004169">
    <property type="term" value="F:dolichyl-phosphate-mannose-protein mannosyltransferase activity"/>
    <property type="evidence" value="ECO:0007669"/>
    <property type="project" value="TreeGrafter"/>
</dbReference>
<dbReference type="Ensembl" id="ENSNNAT00000019845.1">
    <property type="protein sequence ID" value="ENSNNAP00000018901.1"/>
    <property type="gene ID" value="ENSNNAG00000012633.1"/>
</dbReference>
<sequence length="122" mass="13708">MLGFLKQRLWALSYHRAVVFDEVYYGQFLSLYMKRIFLIDDSGPPFGHMLFALGGMLFRGFDGNFLNRIGAEYSSNVPIWALRLLPAIAGGLCIPLAYQILVELQFTHFVALGAAVLTLFGK</sequence>
<protein>
    <recommendedName>
        <fullName evidence="9">ArnT-like N-terminal domain-containing protein</fullName>
    </recommendedName>
</protein>
<proteinExistence type="inferred from homology"/>
<comment type="subcellular location">
    <subcellularLocation>
        <location evidence="1">Endomembrane system</location>
        <topology evidence="1">Multi-pass membrane protein</topology>
    </subcellularLocation>
</comment>
<evidence type="ECO:0000256" key="7">
    <source>
        <dbReference type="ARBA" id="ARBA00022989"/>
    </source>
</evidence>
<dbReference type="UniPathway" id="UPA00378"/>
<keyword evidence="11" id="KW-1185">Reference proteome</keyword>
<keyword evidence="5" id="KW-0808">Transferase</keyword>
<evidence type="ECO:0000256" key="6">
    <source>
        <dbReference type="ARBA" id="ARBA00022692"/>
    </source>
</evidence>
<evidence type="ECO:0000256" key="8">
    <source>
        <dbReference type="ARBA" id="ARBA00023136"/>
    </source>
</evidence>
<keyword evidence="6" id="KW-0812">Transmembrane</keyword>
<comment type="similarity">
    <text evidence="3">Belongs to the glycosyltransferase 39 family.</text>
</comment>
<dbReference type="GeneTree" id="ENSGT00940000158049"/>
<evidence type="ECO:0000313" key="11">
    <source>
        <dbReference type="Proteomes" id="UP000694559"/>
    </source>
</evidence>
<keyword evidence="8" id="KW-0472">Membrane</keyword>
<dbReference type="PANTHER" id="PTHR10050">
    <property type="entry name" value="DOLICHYL-PHOSPHATE-MANNOSE--PROTEIN MANNOSYLTRANSFERASE"/>
    <property type="match status" value="1"/>
</dbReference>
<evidence type="ECO:0000313" key="10">
    <source>
        <dbReference type="Ensembl" id="ENSNNAP00000018901.1"/>
    </source>
</evidence>
<dbReference type="GO" id="GO:0005783">
    <property type="term" value="C:endoplasmic reticulum"/>
    <property type="evidence" value="ECO:0007669"/>
    <property type="project" value="TreeGrafter"/>
</dbReference>
<organism evidence="10 11">
    <name type="scientific">Naja naja</name>
    <name type="common">Indian cobra</name>
    <dbReference type="NCBI Taxonomy" id="35670"/>
    <lineage>
        <taxon>Eukaryota</taxon>
        <taxon>Metazoa</taxon>
        <taxon>Chordata</taxon>
        <taxon>Craniata</taxon>
        <taxon>Vertebrata</taxon>
        <taxon>Euteleostomi</taxon>
        <taxon>Lepidosauria</taxon>
        <taxon>Squamata</taxon>
        <taxon>Bifurcata</taxon>
        <taxon>Unidentata</taxon>
        <taxon>Episquamata</taxon>
        <taxon>Toxicofera</taxon>
        <taxon>Serpentes</taxon>
        <taxon>Colubroidea</taxon>
        <taxon>Elapidae</taxon>
        <taxon>Elapinae</taxon>
        <taxon>Naja</taxon>
    </lineage>
</organism>
<dbReference type="OrthoDB" id="292747at2759"/>
<evidence type="ECO:0000256" key="4">
    <source>
        <dbReference type="ARBA" id="ARBA00022676"/>
    </source>
</evidence>
<keyword evidence="4" id="KW-0328">Glycosyltransferase</keyword>
<keyword evidence="7" id="KW-1133">Transmembrane helix</keyword>
<reference evidence="10" key="2">
    <citation type="submission" date="2025-09" db="UniProtKB">
        <authorList>
            <consortium name="Ensembl"/>
        </authorList>
    </citation>
    <scope>IDENTIFICATION</scope>
</reference>
<dbReference type="GO" id="GO:0016020">
    <property type="term" value="C:membrane"/>
    <property type="evidence" value="ECO:0007669"/>
    <property type="project" value="InterPro"/>
</dbReference>
<evidence type="ECO:0000256" key="2">
    <source>
        <dbReference type="ARBA" id="ARBA00004922"/>
    </source>
</evidence>
<dbReference type="AlphaFoldDB" id="A0A8C6XTK7"/>
<comment type="pathway">
    <text evidence="2">Protein modification; protein glycosylation.</text>
</comment>
<dbReference type="Proteomes" id="UP000694559">
    <property type="component" value="Unplaced"/>
</dbReference>
<accession>A0A8C6XTK7</accession>
<reference evidence="10" key="1">
    <citation type="submission" date="2025-08" db="UniProtKB">
        <authorList>
            <consortium name="Ensembl"/>
        </authorList>
    </citation>
    <scope>IDENTIFICATION</scope>
</reference>
<dbReference type="InterPro" id="IPR027005">
    <property type="entry name" value="PMT-like"/>
</dbReference>
<dbReference type="OMA" id="YHRAVVF"/>
<feature type="domain" description="ArnT-like N-terminal" evidence="9">
    <location>
        <begin position="8"/>
        <end position="120"/>
    </location>
</feature>
<evidence type="ECO:0000256" key="5">
    <source>
        <dbReference type="ARBA" id="ARBA00022679"/>
    </source>
</evidence>
<evidence type="ECO:0000259" key="9">
    <source>
        <dbReference type="Pfam" id="PF02366"/>
    </source>
</evidence>
<dbReference type="PANTHER" id="PTHR10050:SF51">
    <property type="entry name" value="PROTEIN O-MANNOSYL-TRANSFERASE 1"/>
    <property type="match status" value="1"/>
</dbReference>
<evidence type="ECO:0000256" key="1">
    <source>
        <dbReference type="ARBA" id="ARBA00004127"/>
    </source>
</evidence>
<name>A0A8C6XTK7_NAJNA</name>